<evidence type="ECO:0000313" key="1">
    <source>
        <dbReference type="EMBL" id="CAB4123727.1"/>
    </source>
</evidence>
<reference evidence="1" key="1">
    <citation type="submission" date="2020-04" db="EMBL/GenBank/DDBJ databases">
        <authorList>
            <person name="Chiriac C."/>
            <person name="Salcher M."/>
            <person name="Ghai R."/>
            <person name="Kavagutti S V."/>
        </authorList>
    </citation>
    <scope>NUCLEOTIDE SEQUENCE</scope>
</reference>
<gene>
    <name evidence="1" type="ORF">UFOVP46_82</name>
</gene>
<organism evidence="1">
    <name type="scientific">uncultured Caudovirales phage</name>
    <dbReference type="NCBI Taxonomy" id="2100421"/>
    <lineage>
        <taxon>Viruses</taxon>
        <taxon>Duplodnaviria</taxon>
        <taxon>Heunggongvirae</taxon>
        <taxon>Uroviricota</taxon>
        <taxon>Caudoviricetes</taxon>
        <taxon>Peduoviridae</taxon>
        <taxon>Maltschvirus</taxon>
        <taxon>Maltschvirus maltsch</taxon>
    </lineage>
</organism>
<dbReference type="EMBL" id="LR796174">
    <property type="protein sequence ID" value="CAB4123727.1"/>
    <property type="molecule type" value="Genomic_DNA"/>
</dbReference>
<accession>A0A6J5KS37</accession>
<sequence>MSEQDVLRQGIMFGKRAMLELAITMFEKMKSQDPTDTAYSIANVLTIDEAIEALRELES</sequence>
<proteinExistence type="predicted"/>
<protein>
    <submittedName>
        <fullName evidence="1">Uncharacterized protein</fullName>
    </submittedName>
</protein>
<name>A0A6J5KS37_9CAUD</name>